<keyword evidence="2" id="KW-1185">Reference proteome</keyword>
<name>A0ACA9K6W7_9GLOM</name>
<proteinExistence type="predicted"/>
<organism evidence="1 2">
    <name type="scientific">Cetraspora pellucida</name>
    <dbReference type="NCBI Taxonomy" id="1433469"/>
    <lineage>
        <taxon>Eukaryota</taxon>
        <taxon>Fungi</taxon>
        <taxon>Fungi incertae sedis</taxon>
        <taxon>Mucoromycota</taxon>
        <taxon>Glomeromycotina</taxon>
        <taxon>Glomeromycetes</taxon>
        <taxon>Diversisporales</taxon>
        <taxon>Gigasporaceae</taxon>
        <taxon>Cetraspora</taxon>
    </lineage>
</organism>
<evidence type="ECO:0000313" key="2">
    <source>
        <dbReference type="Proteomes" id="UP000789366"/>
    </source>
</evidence>
<accession>A0ACA9K6W7</accession>
<sequence length="179" mass="20267">MTKNDESNSDLEEISDNDLEIEMPTVLCENRQDQSRLARVSQGASNSCSHGSHGSSSRGRNSCRHNSCTTVSYEEIESSVNSQDTLLEQQEQDVNTLVMNLTSQDSDPEIKIKEKLDDSKIVEVVLDETNQYKNRNPDDSDKEESEISISEKLMGLNKFISFFEQQTDSNFKAEDLKIF</sequence>
<dbReference type="EMBL" id="CAJVPW010000500">
    <property type="protein sequence ID" value="CAG8456588.1"/>
    <property type="molecule type" value="Genomic_DNA"/>
</dbReference>
<comment type="caution">
    <text evidence="1">The sequence shown here is derived from an EMBL/GenBank/DDBJ whole genome shotgun (WGS) entry which is preliminary data.</text>
</comment>
<gene>
    <name evidence="1" type="ORF">SPELUC_LOCUS1064</name>
</gene>
<evidence type="ECO:0000313" key="1">
    <source>
        <dbReference type="EMBL" id="CAG8456588.1"/>
    </source>
</evidence>
<protein>
    <submittedName>
        <fullName evidence="1">15876_t:CDS:1</fullName>
    </submittedName>
</protein>
<reference evidence="1" key="1">
    <citation type="submission" date="2021-06" db="EMBL/GenBank/DDBJ databases">
        <authorList>
            <person name="Kallberg Y."/>
            <person name="Tangrot J."/>
            <person name="Rosling A."/>
        </authorList>
    </citation>
    <scope>NUCLEOTIDE SEQUENCE</scope>
    <source>
        <strain evidence="1">28 12/20/2015</strain>
    </source>
</reference>
<dbReference type="Proteomes" id="UP000789366">
    <property type="component" value="Unassembled WGS sequence"/>
</dbReference>